<proteinExistence type="predicted"/>
<keyword evidence="5 6" id="KW-0472">Membrane</keyword>
<accession>A0A1H7WAU8</accession>
<feature type="transmembrane region" description="Helical" evidence="6">
    <location>
        <begin position="293"/>
        <end position="311"/>
    </location>
</feature>
<feature type="transmembrane region" description="Helical" evidence="6">
    <location>
        <begin position="351"/>
        <end position="374"/>
    </location>
</feature>
<keyword evidence="4 6" id="KW-1133">Transmembrane helix</keyword>
<dbReference type="Gene3D" id="1.20.1250.20">
    <property type="entry name" value="MFS general substrate transporter like domains"/>
    <property type="match status" value="2"/>
</dbReference>
<dbReference type="RefSeq" id="WP_091489319.1">
    <property type="nucleotide sequence ID" value="NZ_BJUX01000021.1"/>
</dbReference>
<evidence type="ECO:0000256" key="4">
    <source>
        <dbReference type="ARBA" id="ARBA00022989"/>
    </source>
</evidence>
<keyword evidence="3 6" id="KW-0812">Transmembrane</keyword>
<dbReference type="EMBL" id="BJUX01000021">
    <property type="protein sequence ID" value="GEK89733.1"/>
    <property type="molecule type" value="Genomic_DNA"/>
</dbReference>
<feature type="transmembrane region" description="Helical" evidence="6">
    <location>
        <begin position="219"/>
        <end position="242"/>
    </location>
</feature>
<evidence type="ECO:0000313" key="10">
    <source>
        <dbReference type="Proteomes" id="UP000198548"/>
    </source>
</evidence>
<dbReference type="InterPro" id="IPR036259">
    <property type="entry name" value="MFS_trans_sf"/>
</dbReference>
<dbReference type="OrthoDB" id="182417at2"/>
<dbReference type="EMBL" id="FOBL01000032">
    <property type="protein sequence ID" value="SEM18138.1"/>
    <property type="molecule type" value="Genomic_DNA"/>
</dbReference>
<feature type="transmembrane region" description="Helical" evidence="6">
    <location>
        <begin position="170"/>
        <end position="189"/>
    </location>
</feature>
<evidence type="ECO:0000256" key="2">
    <source>
        <dbReference type="ARBA" id="ARBA00022448"/>
    </source>
</evidence>
<dbReference type="GO" id="GO:0022857">
    <property type="term" value="F:transmembrane transporter activity"/>
    <property type="evidence" value="ECO:0007669"/>
    <property type="project" value="InterPro"/>
</dbReference>
<feature type="transmembrane region" description="Helical" evidence="6">
    <location>
        <begin position="143"/>
        <end position="164"/>
    </location>
</feature>
<dbReference type="Proteomes" id="UP000198548">
    <property type="component" value="Unassembled WGS sequence"/>
</dbReference>
<reference evidence="9 10" key="1">
    <citation type="submission" date="2016-10" db="EMBL/GenBank/DDBJ databases">
        <authorList>
            <person name="de Groot N.N."/>
        </authorList>
    </citation>
    <scope>NUCLEOTIDE SEQUENCE [LARGE SCALE GENOMIC DNA]</scope>
    <source>
        <strain evidence="9 10">DSM 19182</strain>
    </source>
</reference>
<evidence type="ECO:0000256" key="6">
    <source>
        <dbReference type="SAM" id="Phobius"/>
    </source>
</evidence>
<feature type="transmembrane region" description="Helical" evidence="6">
    <location>
        <begin position="50"/>
        <end position="73"/>
    </location>
</feature>
<evidence type="ECO:0000259" key="7">
    <source>
        <dbReference type="PROSITE" id="PS50850"/>
    </source>
</evidence>
<feature type="transmembrane region" description="Helical" evidence="6">
    <location>
        <begin position="113"/>
        <end position="131"/>
    </location>
</feature>
<reference evidence="8 11" key="2">
    <citation type="submission" date="2019-07" db="EMBL/GenBank/DDBJ databases">
        <title>Whole genome shotgun sequence of Alkalibacterium putridalgicola NBRC 103243.</title>
        <authorList>
            <person name="Hosoyama A."/>
            <person name="Uohara A."/>
            <person name="Ohji S."/>
            <person name="Ichikawa N."/>
        </authorList>
    </citation>
    <scope>NUCLEOTIDE SEQUENCE [LARGE SCALE GENOMIC DNA]</scope>
    <source>
        <strain evidence="8 11">NBRC 103243</strain>
    </source>
</reference>
<comment type="subcellular location">
    <subcellularLocation>
        <location evidence="1">Cell membrane</location>
        <topology evidence="1">Multi-pass membrane protein</topology>
    </subcellularLocation>
</comment>
<dbReference type="Proteomes" id="UP000321425">
    <property type="component" value="Unassembled WGS sequence"/>
</dbReference>
<protein>
    <submittedName>
        <fullName evidence="8">MFS transporter</fullName>
    </submittedName>
    <submittedName>
        <fullName evidence="9">Predicted arabinose efflux permease, MFS family</fullName>
    </submittedName>
</protein>
<evidence type="ECO:0000313" key="9">
    <source>
        <dbReference type="EMBL" id="SEM18138.1"/>
    </source>
</evidence>
<keyword evidence="11" id="KW-1185">Reference proteome</keyword>
<dbReference type="GO" id="GO:0005886">
    <property type="term" value="C:plasma membrane"/>
    <property type="evidence" value="ECO:0007669"/>
    <property type="project" value="UniProtKB-SubCell"/>
</dbReference>
<evidence type="ECO:0000256" key="5">
    <source>
        <dbReference type="ARBA" id="ARBA00023136"/>
    </source>
</evidence>
<evidence type="ECO:0000256" key="1">
    <source>
        <dbReference type="ARBA" id="ARBA00004651"/>
    </source>
</evidence>
<organism evidence="9 10">
    <name type="scientific">Alkalibacterium putridalgicola</name>
    <dbReference type="NCBI Taxonomy" id="426703"/>
    <lineage>
        <taxon>Bacteria</taxon>
        <taxon>Bacillati</taxon>
        <taxon>Bacillota</taxon>
        <taxon>Bacilli</taxon>
        <taxon>Lactobacillales</taxon>
        <taxon>Carnobacteriaceae</taxon>
        <taxon>Alkalibacterium</taxon>
    </lineage>
</organism>
<evidence type="ECO:0000313" key="11">
    <source>
        <dbReference type="Proteomes" id="UP000321425"/>
    </source>
</evidence>
<dbReference type="PANTHER" id="PTHR11360:SF284">
    <property type="entry name" value="EG:103B4.3 PROTEIN-RELATED"/>
    <property type="match status" value="1"/>
</dbReference>
<feature type="transmembrane region" description="Helical" evidence="6">
    <location>
        <begin position="317"/>
        <end position="339"/>
    </location>
</feature>
<dbReference type="Pfam" id="PF07690">
    <property type="entry name" value="MFS_1"/>
    <property type="match status" value="1"/>
</dbReference>
<keyword evidence="2" id="KW-0813">Transport</keyword>
<name>A0A1H7WAU8_9LACT</name>
<dbReference type="AlphaFoldDB" id="A0A1H7WAU8"/>
<dbReference type="PROSITE" id="PS50850">
    <property type="entry name" value="MFS"/>
    <property type="match status" value="1"/>
</dbReference>
<feature type="transmembrane region" description="Helical" evidence="6">
    <location>
        <begin position="80"/>
        <end position="107"/>
    </location>
</feature>
<evidence type="ECO:0000256" key="3">
    <source>
        <dbReference type="ARBA" id="ARBA00022692"/>
    </source>
</evidence>
<feature type="domain" description="Major facilitator superfamily (MFS) profile" evidence="7">
    <location>
        <begin position="14"/>
        <end position="404"/>
    </location>
</feature>
<dbReference type="InterPro" id="IPR011701">
    <property type="entry name" value="MFS"/>
</dbReference>
<feature type="transmembrane region" description="Helical" evidence="6">
    <location>
        <begin position="262"/>
        <end position="281"/>
    </location>
</feature>
<sequence>MNDLSRTLKHWLVLAIACGMSASAVGLTMNVIGVFYTPVAQDLNIYRGSFALHATLASVALAVISLFFTTLLYRYGWKKVLIAGVTLASLSTMAMAFTTQLWVFYILGMIRGIGAGLYAMIPLSMIINNWFEEKKGFAMSLSFGSTGIAGAIFSPVFTALINALGWEYSFVVMGLIMIALALPAILYRYELDPKDEGLLPYGYDEAKESRQRLIKQPNWTTFSYTNIAFILIFIIAFTHTSIAGISQHLPGYAESNFLSEQIGGVLLSAVMIGNITFKLIIGSLSDTVGIVKASVIMLVLTAVSIVMLLTLSNTYLLIFSAFLFGTVFTVPAVALPLLTTEFFGKELYVRIYPILSFSAGIGAALSMTLVGYAYDFTGSYVLAFTIALIFIAVNIPLLFIAQKHAPKRI</sequence>
<evidence type="ECO:0000313" key="8">
    <source>
        <dbReference type="EMBL" id="GEK89733.1"/>
    </source>
</evidence>
<dbReference type="STRING" id="426703.SAMN04488100_1324"/>
<dbReference type="InterPro" id="IPR050327">
    <property type="entry name" value="Proton-linked_MCT"/>
</dbReference>
<dbReference type="PANTHER" id="PTHR11360">
    <property type="entry name" value="MONOCARBOXYLATE TRANSPORTER"/>
    <property type="match status" value="1"/>
</dbReference>
<feature type="transmembrane region" description="Helical" evidence="6">
    <location>
        <begin position="380"/>
        <end position="401"/>
    </location>
</feature>
<dbReference type="InterPro" id="IPR020846">
    <property type="entry name" value="MFS_dom"/>
</dbReference>
<feature type="transmembrane region" description="Helical" evidence="6">
    <location>
        <begin position="12"/>
        <end position="38"/>
    </location>
</feature>
<gene>
    <name evidence="8" type="ORF">APU01nite_17720</name>
    <name evidence="9" type="ORF">SAMN04488100_1324</name>
</gene>
<dbReference type="SUPFAM" id="SSF103473">
    <property type="entry name" value="MFS general substrate transporter"/>
    <property type="match status" value="1"/>
</dbReference>